<feature type="compositionally biased region" description="Polar residues" evidence="1">
    <location>
        <begin position="126"/>
        <end position="138"/>
    </location>
</feature>
<gene>
    <name evidence="3" type="ORF">Tco_0773760</name>
</gene>
<evidence type="ECO:0000313" key="4">
    <source>
        <dbReference type="Proteomes" id="UP001151760"/>
    </source>
</evidence>
<evidence type="ECO:0000259" key="2">
    <source>
        <dbReference type="Pfam" id="PF07727"/>
    </source>
</evidence>
<feature type="region of interest" description="Disordered" evidence="1">
    <location>
        <begin position="126"/>
        <end position="240"/>
    </location>
</feature>
<feature type="domain" description="Reverse transcriptase Ty1/copia-type" evidence="2">
    <location>
        <begin position="369"/>
        <end position="471"/>
    </location>
</feature>
<feature type="compositionally biased region" description="Basic and acidic residues" evidence="1">
    <location>
        <begin position="141"/>
        <end position="154"/>
    </location>
</feature>
<evidence type="ECO:0000313" key="3">
    <source>
        <dbReference type="EMBL" id="GJS91124.1"/>
    </source>
</evidence>
<sequence length="516" mass="58432">MSVGFILRILIPGIVRQLSTIDSCRIEALYEDNDRQPLFFSTILVLLLNTLNALLLVEYPTKNPSSAFPSNLSRTNSMNYKPVIAEKQSNGNAGTKACDDAGKTKMETIPNKDYILLPLWTNDLPFSSSSKDSPNAGSKPSGEEEKKNETDIQKRTKNKAKNNKTEHRMEKCEKMKQNQSQRVNQAKKSTEKSNSQKSRVHLTEVSDNEKKVTEEPGKKGGDSSNDQEKEDSVNSTNNVNVAITNEVNAVGAKTSIELLDDSNMPELEDIVYSDDDEDVGAKADMNNLNTFMPVSPIPTTRIHKDHPVEQIIRDLKSAPQTRRMTKNLEEQEEPKKMDVKSAFLYGKIEEEVYVCQPPGFEDPDFPDRNGFQRGKIDKTLFIKRDKGDIMLVQVYVDDIIFGFTKKSLCIEFEKMMHKKFQMSSVGELIFFLGLQVKQKKNGIFISQDKYVTEILKKYGFTNIKTASTPMETQKPFLKDEDGEEVNVHLYRSMIGSLMYLTSSRPDIMFAVCAYAR</sequence>
<organism evidence="3 4">
    <name type="scientific">Tanacetum coccineum</name>
    <dbReference type="NCBI Taxonomy" id="301880"/>
    <lineage>
        <taxon>Eukaryota</taxon>
        <taxon>Viridiplantae</taxon>
        <taxon>Streptophyta</taxon>
        <taxon>Embryophyta</taxon>
        <taxon>Tracheophyta</taxon>
        <taxon>Spermatophyta</taxon>
        <taxon>Magnoliopsida</taxon>
        <taxon>eudicotyledons</taxon>
        <taxon>Gunneridae</taxon>
        <taxon>Pentapetalae</taxon>
        <taxon>asterids</taxon>
        <taxon>campanulids</taxon>
        <taxon>Asterales</taxon>
        <taxon>Asteraceae</taxon>
        <taxon>Asteroideae</taxon>
        <taxon>Anthemideae</taxon>
        <taxon>Anthemidinae</taxon>
        <taxon>Tanacetum</taxon>
    </lineage>
</organism>
<reference evidence="3" key="2">
    <citation type="submission" date="2022-01" db="EMBL/GenBank/DDBJ databases">
        <authorList>
            <person name="Yamashiro T."/>
            <person name="Shiraishi A."/>
            <person name="Satake H."/>
            <person name="Nakayama K."/>
        </authorList>
    </citation>
    <scope>NUCLEOTIDE SEQUENCE</scope>
</reference>
<accession>A0ABQ4ZLS5</accession>
<dbReference type="Proteomes" id="UP001151760">
    <property type="component" value="Unassembled WGS sequence"/>
</dbReference>
<proteinExistence type="predicted"/>
<protein>
    <submittedName>
        <fullName evidence="3">Uncharacterized mitochondrial protein-like protein</fullName>
    </submittedName>
</protein>
<evidence type="ECO:0000256" key="1">
    <source>
        <dbReference type="SAM" id="MobiDB-lite"/>
    </source>
</evidence>
<dbReference type="Pfam" id="PF07727">
    <property type="entry name" value="RVT_2"/>
    <property type="match status" value="1"/>
</dbReference>
<feature type="compositionally biased region" description="Polar residues" evidence="1">
    <location>
        <begin position="177"/>
        <end position="197"/>
    </location>
</feature>
<comment type="caution">
    <text evidence="3">The sequence shown here is derived from an EMBL/GenBank/DDBJ whole genome shotgun (WGS) entry which is preliminary data.</text>
</comment>
<dbReference type="InterPro" id="IPR043502">
    <property type="entry name" value="DNA/RNA_pol_sf"/>
</dbReference>
<reference evidence="3" key="1">
    <citation type="journal article" date="2022" name="Int. J. Mol. Sci.">
        <title>Draft Genome of Tanacetum Coccineum: Genomic Comparison of Closely Related Tanacetum-Family Plants.</title>
        <authorList>
            <person name="Yamashiro T."/>
            <person name="Shiraishi A."/>
            <person name="Nakayama K."/>
            <person name="Satake H."/>
        </authorList>
    </citation>
    <scope>NUCLEOTIDE SEQUENCE</scope>
</reference>
<dbReference type="EMBL" id="BQNB010011480">
    <property type="protein sequence ID" value="GJS91124.1"/>
    <property type="molecule type" value="Genomic_DNA"/>
</dbReference>
<feature type="compositionally biased region" description="Basic and acidic residues" evidence="1">
    <location>
        <begin position="163"/>
        <end position="176"/>
    </location>
</feature>
<dbReference type="SUPFAM" id="SSF56672">
    <property type="entry name" value="DNA/RNA polymerases"/>
    <property type="match status" value="1"/>
</dbReference>
<keyword evidence="4" id="KW-1185">Reference proteome</keyword>
<dbReference type="InterPro" id="IPR013103">
    <property type="entry name" value="RVT_2"/>
</dbReference>
<feature type="compositionally biased region" description="Basic and acidic residues" evidence="1">
    <location>
        <begin position="201"/>
        <end position="232"/>
    </location>
</feature>
<name>A0ABQ4ZLS5_9ASTR</name>